<feature type="transmembrane region" description="Helical" evidence="1">
    <location>
        <begin position="906"/>
        <end position="924"/>
    </location>
</feature>
<feature type="transmembrane region" description="Helical" evidence="1">
    <location>
        <begin position="1072"/>
        <end position="1093"/>
    </location>
</feature>
<organism evidence="2 3">
    <name type="scientific">Saprolegnia parasitica (strain CBS 223.65)</name>
    <dbReference type="NCBI Taxonomy" id="695850"/>
    <lineage>
        <taxon>Eukaryota</taxon>
        <taxon>Sar</taxon>
        <taxon>Stramenopiles</taxon>
        <taxon>Oomycota</taxon>
        <taxon>Saprolegniomycetes</taxon>
        <taxon>Saprolegniales</taxon>
        <taxon>Saprolegniaceae</taxon>
        <taxon>Saprolegnia</taxon>
    </lineage>
</organism>
<keyword evidence="1" id="KW-0472">Membrane</keyword>
<sequence>MRIQPTTGLFDLSPRRWRLAGALWLCATLAGSIYYLLLVQPRLANDLLWSNYNASGYQTFLVDALNQLLETTHDASSADLSAVMLEARYDSLLTTAIAHPTLRNMSLDMIEWLPTQYCWVDLDKAFELAHTERRQERCQQQYATNGAVYLEAIFRNIDWDAYIATYGGPNSNFWFAIVSGLEASVRGVRWLQSVATAKTTVADEVAHWQSFGVTGFRFQYQNGHHPGLVETATLVNALGIPTSVTLKSTEPRQGVREVVSFEGDNGTLVLISDAYDSTPSTSSSSSSLSHASAGVYYIVAYSSLVLGAVAVATLIVSAVSHGAVSGNNFFVFNRIAGSTWLGRPLLLLRGASALVLLSSALIGLDRVHNTYAHLELSTCPLLETCFLAWEATWIGYVVHELLLPLQSHRARSIGLLGTSLTWLALVIIDVGWPVNVTATIDRKCTISGIYYNVRCNSVTLQMGQLSRLRVIGLLHFNMTGAHLVLANYFNERSFLKGSVIALTNNQHINALGFFNLSQASVAFPIQQGARVQYSTLTALSDAISGLRTLDECDGPWVFTQYCYLDFDQKWEMANSVTRQERCKAMVHNGAVFLASLLRNVNLTLYWGEEFEIGFGSELRQSTAGQALLATFTPPYLPIDDEAAVWTRKGVTSYTLQWQNYKSIGLTTSYTIVNAYGASYPFALQSTATYARFTSQTSFKMYWSLANDLGSLLENTSTIGGQSLLRPSSRFAYQNASLQEILVTAKVLPVLPWSANYVVLSSYLGPFGSIDTVYISVPSVLQDAIAALDTAVAGARKLNATSYLGISDKFYTFPAPTQWTETIYTVSGSVLCPDQPTAYAAKFYWILAADAFNRDCATSYPALGFVPSRDHILFGVLLAGIGVATNPVDLAQLPTVFALYALQAVRYVTYVMIMLAAVTFVHILLARGHVEGLNMFEMSRVGGIVWVGRPLVAVRSITALCLLSTASIELQSDGVLSYFVTTPIPLWTTCLAANEVTWLVGIVNDISLVWTQDHTIAYATINSLVMWLISALLATLAPVQATIIVSPTCEMATLDYQVVCVAGSVVIGSLERLLTLVGTVLVCNGVCFGLVRCLSKSGPKRLSSSMLLCGGAKYLFEHHDWFLGGVYHLDRASAVLNGLLSVRYQNQWLVFDVKTWCVHTIDVASDLRVRTCENIDLVDRRFGYALPLRK</sequence>
<dbReference type="GeneID" id="24137215"/>
<evidence type="ECO:0000256" key="1">
    <source>
        <dbReference type="SAM" id="Phobius"/>
    </source>
</evidence>
<gene>
    <name evidence="2" type="ORF">SPRG_15491</name>
</gene>
<dbReference type="Proteomes" id="UP000030745">
    <property type="component" value="Unassembled WGS sequence"/>
</dbReference>
<name>A0A067BYL4_SAPPC</name>
<evidence type="ECO:0000313" key="2">
    <source>
        <dbReference type="EMBL" id="KDO19411.1"/>
    </source>
</evidence>
<feature type="transmembrane region" description="Helical" evidence="1">
    <location>
        <begin position="20"/>
        <end position="39"/>
    </location>
</feature>
<feature type="transmembrane region" description="Helical" evidence="1">
    <location>
        <begin position="413"/>
        <end position="434"/>
    </location>
</feature>
<proteinExistence type="predicted"/>
<keyword evidence="1" id="KW-0812">Transmembrane</keyword>
<dbReference type="OMA" id="CVIVEAY"/>
<dbReference type="AlphaFoldDB" id="A0A067BYL4"/>
<evidence type="ECO:0000313" key="3">
    <source>
        <dbReference type="Proteomes" id="UP000030745"/>
    </source>
</evidence>
<feature type="transmembrane region" description="Helical" evidence="1">
    <location>
        <begin position="1015"/>
        <end position="1036"/>
    </location>
</feature>
<feature type="transmembrane region" description="Helical" evidence="1">
    <location>
        <begin position="340"/>
        <end position="364"/>
    </location>
</feature>
<dbReference type="RefSeq" id="XP_012209878.1">
    <property type="nucleotide sequence ID" value="XM_012354488.1"/>
</dbReference>
<accession>A0A067BYL4</accession>
<dbReference type="VEuPathDB" id="FungiDB:SPRG_15491"/>
<reference evidence="2 3" key="1">
    <citation type="journal article" date="2013" name="PLoS Genet.">
        <title>Distinctive expansion of potential virulence genes in the genome of the oomycete fish pathogen Saprolegnia parasitica.</title>
        <authorList>
            <person name="Jiang R.H."/>
            <person name="de Bruijn I."/>
            <person name="Haas B.J."/>
            <person name="Belmonte R."/>
            <person name="Lobach L."/>
            <person name="Christie J."/>
            <person name="van den Ackerveken G."/>
            <person name="Bottin A."/>
            <person name="Bulone V."/>
            <person name="Diaz-Moreno S.M."/>
            <person name="Dumas B."/>
            <person name="Fan L."/>
            <person name="Gaulin E."/>
            <person name="Govers F."/>
            <person name="Grenville-Briggs L.J."/>
            <person name="Horner N.R."/>
            <person name="Levin J.Z."/>
            <person name="Mammella M."/>
            <person name="Meijer H.J."/>
            <person name="Morris P."/>
            <person name="Nusbaum C."/>
            <person name="Oome S."/>
            <person name="Phillips A.J."/>
            <person name="van Rooyen D."/>
            <person name="Rzeszutek E."/>
            <person name="Saraiva M."/>
            <person name="Secombes C.J."/>
            <person name="Seidl M.F."/>
            <person name="Snel B."/>
            <person name="Stassen J.H."/>
            <person name="Sykes S."/>
            <person name="Tripathy S."/>
            <person name="van den Berg H."/>
            <person name="Vega-Arreguin J.C."/>
            <person name="Wawra S."/>
            <person name="Young S.K."/>
            <person name="Zeng Q."/>
            <person name="Dieguez-Uribeondo J."/>
            <person name="Russ C."/>
            <person name="Tyler B.M."/>
            <person name="van West P."/>
        </authorList>
    </citation>
    <scope>NUCLEOTIDE SEQUENCE [LARGE SCALE GENOMIC DNA]</scope>
    <source>
        <strain evidence="2 3">CBS 223.65</strain>
    </source>
</reference>
<protein>
    <submittedName>
        <fullName evidence="2">Uncharacterized protein</fullName>
    </submittedName>
</protein>
<keyword evidence="1" id="KW-1133">Transmembrane helix</keyword>
<keyword evidence="3" id="KW-1185">Reference proteome</keyword>
<dbReference type="KEGG" id="spar:SPRG_15491"/>
<dbReference type="EMBL" id="KK583352">
    <property type="protein sequence ID" value="KDO19411.1"/>
    <property type="molecule type" value="Genomic_DNA"/>
</dbReference>
<feature type="transmembrane region" description="Helical" evidence="1">
    <location>
        <begin position="295"/>
        <end position="320"/>
    </location>
</feature>